<comment type="caution">
    <text evidence="1">The sequence shown here is derived from an EMBL/GenBank/DDBJ whole genome shotgun (WGS) entry which is preliminary data.</text>
</comment>
<organism evidence="1 2">
    <name type="scientific">Araneus ventricosus</name>
    <name type="common">Orbweaver spider</name>
    <name type="synonym">Epeira ventricosa</name>
    <dbReference type="NCBI Taxonomy" id="182803"/>
    <lineage>
        <taxon>Eukaryota</taxon>
        <taxon>Metazoa</taxon>
        <taxon>Ecdysozoa</taxon>
        <taxon>Arthropoda</taxon>
        <taxon>Chelicerata</taxon>
        <taxon>Arachnida</taxon>
        <taxon>Araneae</taxon>
        <taxon>Araneomorphae</taxon>
        <taxon>Entelegynae</taxon>
        <taxon>Araneoidea</taxon>
        <taxon>Araneidae</taxon>
        <taxon>Araneus</taxon>
    </lineage>
</organism>
<accession>A0A4Y2Q1P5</accession>
<gene>
    <name evidence="1" type="ORF">AVEN_254174_1</name>
</gene>
<proteinExistence type="predicted"/>
<dbReference type="EMBL" id="BGPR01012529">
    <property type="protein sequence ID" value="GBN56467.1"/>
    <property type="molecule type" value="Genomic_DNA"/>
</dbReference>
<dbReference type="Proteomes" id="UP000499080">
    <property type="component" value="Unassembled WGS sequence"/>
</dbReference>
<protein>
    <recommendedName>
        <fullName evidence="3">PiggyBac transposable element-derived protein domain-containing protein</fullName>
    </recommendedName>
</protein>
<keyword evidence="2" id="KW-1185">Reference proteome</keyword>
<dbReference type="AlphaFoldDB" id="A0A4Y2Q1P5"/>
<evidence type="ECO:0000313" key="1">
    <source>
        <dbReference type="EMBL" id="GBN56467.1"/>
    </source>
</evidence>
<evidence type="ECO:0008006" key="3">
    <source>
        <dbReference type="Google" id="ProtNLM"/>
    </source>
</evidence>
<name>A0A4Y2Q1P5_ARAVE</name>
<dbReference type="OrthoDB" id="8191541at2759"/>
<evidence type="ECO:0000313" key="2">
    <source>
        <dbReference type="Proteomes" id="UP000499080"/>
    </source>
</evidence>
<sequence>MNFLMIISWTRNSSGVKKTHSVCENTEAQYYSPSSWFETSTKIVSKEEAEDISNLLFAEGMINLVVKWTNVKINECRMKYSDQNRHELMDTNEIEINVFLGILFYSAVFR</sequence>
<reference evidence="1 2" key="1">
    <citation type="journal article" date="2019" name="Sci. Rep.">
        <title>Orb-weaving spider Araneus ventricosus genome elucidates the spidroin gene catalogue.</title>
        <authorList>
            <person name="Kono N."/>
            <person name="Nakamura H."/>
            <person name="Ohtoshi R."/>
            <person name="Moran D.A.P."/>
            <person name="Shinohara A."/>
            <person name="Yoshida Y."/>
            <person name="Fujiwara M."/>
            <person name="Mori M."/>
            <person name="Tomita M."/>
            <person name="Arakawa K."/>
        </authorList>
    </citation>
    <scope>NUCLEOTIDE SEQUENCE [LARGE SCALE GENOMIC DNA]</scope>
</reference>